<sequence length="148" mass="16662">MFSHSPSFKFSVAHFNDTNLSNAFDFVKNANGDDDTKVAAYKREHPPESPHCGIFLSMIEEIESFALEMAANPPRHADDLNSKWGLKNGKITIKVFIPSTDDIWKLKVLHTMTLSRSTSKVLSDLGFHVAFSELVGHIRILFQDREVA</sequence>
<dbReference type="OrthoDB" id="2667096at2759"/>
<evidence type="ECO:0000313" key="1">
    <source>
        <dbReference type="EMBL" id="KIJ57634.1"/>
    </source>
</evidence>
<dbReference type="EMBL" id="KN839866">
    <property type="protein sequence ID" value="KIJ61004.1"/>
    <property type="molecule type" value="Genomic_DNA"/>
</dbReference>
<dbReference type="AlphaFoldDB" id="A0A0C9UX28"/>
<proteinExistence type="predicted"/>
<dbReference type="EMBL" id="KN840211">
    <property type="protein sequence ID" value="KIJ57634.1"/>
    <property type="molecule type" value="Genomic_DNA"/>
</dbReference>
<organism evidence="1 3">
    <name type="scientific">Hydnomerulius pinastri MD-312</name>
    <dbReference type="NCBI Taxonomy" id="994086"/>
    <lineage>
        <taxon>Eukaryota</taxon>
        <taxon>Fungi</taxon>
        <taxon>Dikarya</taxon>
        <taxon>Basidiomycota</taxon>
        <taxon>Agaricomycotina</taxon>
        <taxon>Agaricomycetes</taxon>
        <taxon>Agaricomycetidae</taxon>
        <taxon>Boletales</taxon>
        <taxon>Boletales incertae sedis</taxon>
        <taxon>Leucogyrophana</taxon>
    </lineage>
</organism>
<name>A0A0C9UX28_9AGAM</name>
<protein>
    <submittedName>
        <fullName evidence="1">Uncharacterized protein</fullName>
    </submittedName>
</protein>
<reference evidence="1 3" key="1">
    <citation type="submission" date="2014-04" db="EMBL/GenBank/DDBJ databases">
        <title>Evolutionary Origins and Diversification of the Mycorrhizal Mutualists.</title>
        <authorList>
            <consortium name="DOE Joint Genome Institute"/>
            <consortium name="Mycorrhizal Genomics Consortium"/>
            <person name="Kohler A."/>
            <person name="Kuo A."/>
            <person name="Nagy L.G."/>
            <person name="Floudas D."/>
            <person name="Copeland A."/>
            <person name="Barry K.W."/>
            <person name="Cichocki N."/>
            <person name="Veneault-Fourrey C."/>
            <person name="LaButti K."/>
            <person name="Lindquist E.A."/>
            <person name="Lipzen A."/>
            <person name="Lundell T."/>
            <person name="Morin E."/>
            <person name="Murat C."/>
            <person name="Riley R."/>
            <person name="Ohm R."/>
            <person name="Sun H."/>
            <person name="Tunlid A."/>
            <person name="Henrissat B."/>
            <person name="Grigoriev I.V."/>
            <person name="Hibbett D.S."/>
            <person name="Martin F."/>
        </authorList>
    </citation>
    <scope>NUCLEOTIDE SEQUENCE [LARGE SCALE GENOMIC DNA]</scope>
    <source>
        <strain evidence="1 3">MD-312</strain>
    </source>
</reference>
<gene>
    <name evidence="2" type="ORF">HYDPIDRAFT_31702</name>
    <name evidence="1" type="ORF">HYDPIDRAFT_34922</name>
</gene>
<accession>A0A0C9UX28</accession>
<evidence type="ECO:0000313" key="3">
    <source>
        <dbReference type="Proteomes" id="UP000053820"/>
    </source>
</evidence>
<keyword evidence="3" id="KW-1185">Reference proteome</keyword>
<evidence type="ECO:0000313" key="2">
    <source>
        <dbReference type="EMBL" id="KIJ61004.1"/>
    </source>
</evidence>
<dbReference type="Proteomes" id="UP000053820">
    <property type="component" value="Unassembled WGS sequence"/>
</dbReference>
<dbReference type="HOGENOM" id="CLU_1759059_0_0_1"/>